<evidence type="ECO:0000256" key="1">
    <source>
        <dbReference type="SAM" id="Coils"/>
    </source>
</evidence>
<feature type="coiled-coil region" evidence="1">
    <location>
        <begin position="26"/>
        <end position="60"/>
    </location>
</feature>
<accession>F4PU91</accession>
<evidence type="ECO:0000313" key="3">
    <source>
        <dbReference type="EMBL" id="EGG21806.1"/>
    </source>
</evidence>
<feature type="chain" id="PRO_5003319604" evidence="2">
    <location>
        <begin position="25"/>
        <end position="84"/>
    </location>
</feature>
<dbReference type="Proteomes" id="UP000007797">
    <property type="component" value="Unassembled WGS sequence"/>
</dbReference>
<dbReference type="GeneID" id="14873455"/>
<evidence type="ECO:0000313" key="4">
    <source>
        <dbReference type="Proteomes" id="UP000007797"/>
    </source>
</evidence>
<gene>
    <name evidence="3" type="ORF">DFA_01692</name>
</gene>
<protein>
    <submittedName>
        <fullName evidence="3">Uncharacterized protein</fullName>
    </submittedName>
</protein>
<keyword evidence="1" id="KW-0175">Coiled coil</keyword>
<dbReference type="KEGG" id="dfa:DFA_01692"/>
<dbReference type="AlphaFoldDB" id="F4PU91"/>
<keyword evidence="2" id="KW-0732">Signal</keyword>
<dbReference type="EMBL" id="GL883010">
    <property type="protein sequence ID" value="EGG21806.1"/>
    <property type="molecule type" value="Genomic_DNA"/>
</dbReference>
<sequence>MKRNYLFFLGLLILFLININYIEARNERLNQLLDRLDYLLDQKQAELALEQQIKQQVEERFSSSLGGEFIGPTTWRTTKSPTDR</sequence>
<evidence type="ECO:0000256" key="2">
    <source>
        <dbReference type="SAM" id="SignalP"/>
    </source>
</evidence>
<reference evidence="4" key="1">
    <citation type="journal article" date="2011" name="Genome Res.">
        <title>Phylogeny-wide analysis of social amoeba genomes highlights ancient origins for complex intercellular communication.</title>
        <authorList>
            <person name="Heidel A.J."/>
            <person name="Lawal H.M."/>
            <person name="Felder M."/>
            <person name="Schilde C."/>
            <person name="Helps N.R."/>
            <person name="Tunggal B."/>
            <person name="Rivero F."/>
            <person name="John U."/>
            <person name="Schleicher M."/>
            <person name="Eichinger L."/>
            <person name="Platzer M."/>
            <person name="Noegel A.A."/>
            <person name="Schaap P."/>
            <person name="Gloeckner G."/>
        </authorList>
    </citation>
    <scope>NUCLEOTIDE SEQUENCE [LARGE SCALE GENOMIC DNA]</scope>
    <source>
        <strain evidence="4">SH3</strain>
    </source>
</reference>
<proteinExistence type="predicted"/>
<feature type="signal peptide" evidence="2">
    <location>
        <begin position="1"/>
        <end position="24"/>
    </location>
</feature>
<name>F4PU91_CACFS</name>
<keyword evidence="4" id="KW-1185">Reference proteome</keyword>
<dbReference type="RefSeq" id="XP_004359656.1">
    <property type="nucleotide sequence ID" value="XM_004359599.1"/>
</dbReference>
<organism evidence="3 4">
    <name type="scientific">Cavenderia fasciculata</name>
    <name type="common">Slime mold</name>
    <name type="synonym">Dictyostelium fasciculatum</name>
    <dbReference type="NCBI Taxonomy" id="261658"/>
    <lineage>
        <taxon>Eukaryota</taxon>
        <taxon>Amoebozoa</taxon>
        <taxon>Evosea</taxon>
        <taxon>Eumycetozoa</taxon>
        <taxon>Dictyostelia</taxon>
        <taxon>Acytosteliales</taxon>
        <taxon>Cavenderiaceae</taxon>
        <taxon>Cavenderia</taxon>
    </lineage>
</organism>